<dbReference type="AlphaFoldDB" id="A0A7J4GV81"/>
<name>A0A7J4GV81_9ARCH</name>
<protein>
    <recommendedName>
        <fullName evidence="3">Type VI secretion system tube protein Hcp</fullName>
    </recommendedName>
</protein>
<dbReference type="Proteomes" id="UP000585802">
    <property type="component" value="Unassembled WGS sequence"/>
</dbReference>
<comment type="caution">
    <text evidence="1">The sequence shown here is derived from an EMBL/GenBank/DDBJ whole genome shotgun (WGS) entry which is preliminary data.</text>
</comment>
<accession>A0A7J4GV81</accession>
<sequence length="185" mass="20398">MANSSFNIDAFTSKLTHGGALASLFECELTGNTGGSKGSTDTWTFMCKGATFPASAIDVATVTYMGRALNIPSNRAAAQLTTSVYNDENMDIRNHVESWMERLNSHKSNKRDASFAKILDYTAEMKVRQLKKDGTGHTKQYVFTNVWPSSCGEIALSWDTNEIQTFDITWEYNYWASADSGAGQS</sequence>
<evidence type="ECO:0008006" key="3">
    <source>
        <dbReference type="Google" id="ProtNLM"/>
    </source>
</evidence>
<evidence type="ECO:0000313" key="2">
    <source>
        <dbReference type="Proteomes" id="UP000585802"/>
    </source>
</evidence>
<gene>
    <name evidence="1" type="ORF">EYQ70_03055</name>
</gene>
<proteinExistence type="predicted"/>
<reference evidence="2" key="1">
    <citation type="journal article" date="2019" name="bioRxiv">
        <title>Genome diversification in globally distributed novel marine Proteobacteria is linked to environmental adaptation.</title>
        <authorList>
            <person name="Zhou Z."/>
            <person name="Tran P.Q."/>
            <person name="Kieft K."/>
            <person name="Anantharaman K."/>
        </authorList>
    </citation>
    <scope>NUCLEOTIDE SEQUENCE [LARGE SCALE GENOMIC DNA]</scope>
</reference>
<evidence type="ECO:0000313" key="1">
    <source>
        <dbReference type="EMBL" id="HIF37370.1"/>
    </source>
</evidence>
<organism evidence="1 2">
    <name type="scientific">Marine Group III euryarchaeote</name>
    <dbReference type="NCBI Taxonomy" id="2173149"/>
    <lineage>
        <taxon>Archaea</taxon>
        <taxon>Methanobacteriati</taxon>
        <taxon>Thermoplasmatota</taxon>
        <taxon>Thermoplasmata</taxon>
        <taxon>Candidatus Thermoprofundales</taxon>
    </lineage>
</organism>
<dbReference type="EMBL" id="DUCX01000041">
    <property type="protein sequence ID" value="HIF37370.1"/>
    <property type="molecule type" value="Genomic_DNA"/>
</dbReference>